<evidence type="ECO:0000256" key="2">
    <source>
        <dbReference type="ARBA" id="ARBA00007739"/>
    </source>
</evidence>
<dbReference type="GO" id="GO:0008955">
    <property type="term" value="F:peptidoglycan glycosyltransferase activity"/>
    <property type="evidence" value="ECO:0007669"/>
    <property type="project" value="UniProtKB-EC"/>
</dbReference>
<dbReference type="InterPro" id="IPR050396">
    <property type="entry name" value="Glycosyltr_51/Transpeptidase"/>
</dbReference>
<dbReference type="PANTHER" id="PTHR32282:SF34">
    <property type="entry name" value="PENICILLIN-BINDING PROTEIN 1A"/>
    <property type="match status" value="1"/>
</dbReference>
<keyword evidence="4" id="KW-0645">Protease</keyword>
<evidence type="ECO:0000256" key="5">
    <source>
        <dbReference type="ARBA" id="ARBA00022676"/>
    </source>
</evidence>
<dbReference type="RefSeq" id="WP_069990620.1">
    <property type="nucleotide sequence ID" value="NZ_LJGV01000021.1"/>
</dbReference>
<keyword evidence="15" id="KW-1133">Transmembrane helix</keyword>
<feature type="compositionally biased region" description="Gly residues" evidence="14">
    <location>
        <begin position="850"/>
        <end position="899"/>
    </location>
</feature>
<keyword evidence="11" id="KW-0961">Cell wall biogenesis/degradation</keyword>
<keyword evidence="7" id="KW-0378">Hydrolase</keyword>
<evidence type="ECO:0000256" key="13">
    <source>
        <dbReference type="ARBA" id="ARBA00049902"/>
    </source>
</evidence>
<feature type="compositionally biased region" description="Acidic residues" evidence="14">
    <location>
        <begin position="818"/>
        <end position="827"/>
    </location>
</feature>
<dbReference type="InterPro" id="IPR036950">
    <property type="entry name" value="PBP_transglycosylase"/>
</dbReference>
<evidence type="ECO:0000256" key="3">
    <source>
        <dbReference type="ARBA" id="ARBA00022645"/>
    </source>
</evidence>
<keyword evidence="15" id="KW-0812">Transmembrane</keyword>
<dbReference type="GO" id="GO:0008658">
    <property type="term" value="F:penicillin binding"/>
    <property type="evidence" value="ECO:0007669"/>
    <property type="project" value="InterPro"/>
</dbReference>
<dbReference type="Pfam" id="PF00912">
    <property type="entry name" value="Transgly"/>
    <property type="match status" value="1"/>
</dbReference>
<evidence type="ECO:0000313" key="18">
    <source>
        <dbReference type="EMBL" id="OEV02162.1"/>
    </source>
</evidence>
<comment type="catalytic activity">
    <reaction evidence="13">
        <text>[GlcNAc-(1-&gt;4)-Mur2Ac(oyl-L-Ala-gamma-D-Glu-L-Lys-D-Ala-D-Ala)](n)-di-trans,octa-cis-undecaprenyl diphosphate + beta-D-GlcNAc-(1-&gt;4)-Mur2Ac(oyl-L-Ala-gamma-D-Glu-L-Lys-D-Ala-D-Ala)-di-trans,octa-cis-undecaprenyl diphosphate = [GlcNAc-(1-&gt;4)-Mur2Ac(oyl-L-Ala-gamma-D-Glu-L-Lys-D-Ala-D-Ala)](n+1)-di-trans,octa-cis-undecaprenyl diphosphate + di-trans,octa-cis-undecaprenyl diphosphate + H(+)</text>
        <dbReference type="Rhea" id="RHEA:23708"/>
        <dbReference type="Rhea" id="RHEA-COMP:9602"/>
        <dbReference type="Rhea" id="RHEA-COMP:9603"/>
        <dbReference type="ChEBI" id="CHEBI:15378"/>
        <dbReference type="ChEBI" id="CHEBI:58405"/>
        <dbReference type="ChEBI" id="CHEBI:60033"/>
        <dbReference type="ChEBI" id="CHEBI:78435"/>
        <dbReference type="EC" id="2.4.99.28"/>
    </reaction>
</comment>
<evidence type="ECO:0000256" key="11">
    <source>
        <dbReference type="ARBA" id="ARBA00023316"/>
    </source>
</evidence>
<dbReference type="PATRIC" id="fig|943816.4.peg.5609"/>
<dbReference type="InterPro" id="IPR001460">
    <property type="entry name" value="PCN-bd_Tpept"/>
</dbReference>
<dbReference type="Gene3D" id="1.10.3810.10">
    <property type="entry name" value="Biosynthetic peptidoglycan transglycosylase-like"/>
    <property type="match status" value="1"/>
</dbReference>
<sequence length="899" mass="96306">MSGNRRKPPQGRGRRAAQPPPSSGRRSASRGGEQQPPSGPGPEAQGHRSAPGGSGHGGRAEARRAAQGGGRRRAASAAANAQGGRRGAGRGRETPERKRFIDYPRAGKHGVRRWLPSWKLVSATGFGFVGLLIVAFAIGLWMVEVPDQAKADARSQTNVYYWENGDRLAVAGAEGEKNRQNVSLSQMPKSLQHAVVASENASFWDDSGVDPMGIARAGFNMATGGETQGGSTITQQFVKNNYLTQDQTIKRKVTELFISIKAGATMKKSEILEGYLNTAYFGRGAFGVQAASQAYFGKDVEKIDASEGAYLTTLLNGSALYDPYEGDRKANEARSLKKWTSVLNREVEVHKMSRAKADEYIDKGLPDIKPPKKAMDKRGQKGYLIDLANRYLVNNDVLTREQLNRGGYQITTTFDKQKTFALRDSVNKIYKENIDPKKRPDLDTHVQFGGASVSPSDGRIVALYGGKDYVKHFTNNADETGVPVGSTFKPFVLSAAMRDGVRDRSGGEQQSADQRTLANPDKSFYSGKNKMLVRNYNGEIWKNKEGESWRQTNDGNQDYGEKSEDYRINLREAMVHSVNTPYVQLGMDVGIPTVRKNAEDAGLLPSSLNKSNSPSFSLGISTPSAIRMAGAYGTFAAEGKQRDLYSVTKVVGQDGKRLTLPEHKVKQSFSPQVANNVTDVLTDVVERGTGTVAKGIGRPAAGKTGTTDGNKSAWFAGYTPQLSTAVGMWRMNDDASAKNRKFLEMFGTGGQEKIHGASFPAQIWTSYMKAALKGTSVKQFPKAQPIGDKVYGPGESPEPTPTETTAPPSPSETPSETPSEEPSESESNDPSPSETSCPPLDQRCQENGGNDNGGNGNGGNGNGGNGGTSGPGGDGGGTGDPGGTDSGQIFGGPVGSRKE</sequence>
<comment type="catalytic activity">
    <reaction evidence="12">
        <text>Preferential cleavage: (Ac)2-L-Lys-D-Ala-|-D-Ala. Also transpeptidation of peptidyl-alanyl moieties that are N-acyl substituents of D-alanine.</text>
        <dbReference type="EC" id="3.4.16.4"/>
    </reaction>
</comment>
<dbReference type="SUPFAM" id="SSF56601">
    <property type="entry name" value="beta-lactamase/transpeptidase-like"/>
    <property type="match status" value="1"/>
</dbReference>
<keyword evidence="6" id="KW-0808">Transferase</keyword>
<feature type="domain" description="Glycosyl transferase family 51" evidence="17">
    <location>
        <begin position="175"/>
        <end position="334"/>
    </location>
</feature>
<feature type="region of interest" description="Disordered" evidence="14">
    <location>
        <begin position="1"/>
        <end position="101"/>
    </location>
</feature>
<keyword evidence="15" id="KW-0472">Membrane</keyword>
<feature type="region of interest" description="Disordered" evidence="14">
    <location>
        <begin position="500"/>
        <end position="523"/>
    </location>
</feature>
<feature type="compositionally biased region" description="Low complexity" evidence="14">
    <location>
        <begin position="23"/>
        <end position="51"/>
    </location>
</feature>
<dbReference type="AlphaFoldDB" id="A0A1E7KE10"/>
<dbReference type="GO" id="GO:0030288">
    <property type="term" value="C:outer membrane-bounded periplasmic space"/>
    <property type="evidence" value="ECO:0007669"/>
    <property type="project" value="TreeGrafter"/>
</dbReference>
<gene>
    <name evidence="18" type="ORF">AN217_02580</name>
</gene>
<organism evidence="18 19">
    <name type="scientific">Streptomyces qinglanensis</name>
    <dbReference type="NCBI Taxonomy" id="943816"/>
    <lineage>
        <taxon>Bacteria</taxon>
        <taxon>Bacillati</taxon>
        <taxon>Actinomycetota</taxon>
        <taxon>Actinomycetes</taxon>
        <taxon>Kitasatosporales</taxon>
        <taxon>Streptomycetaceae</taxon>
        <taxon>Streptomyces</taxon>
    </lineage>
</organism>
<evidence type="ECO:0000256" key="9">
    <source>
        <dbReference type="ARBA" id="ARBA00022984"/>
    </source>
</evidence>
<dbReference type="InterPro" id="IPR023346">
    <property type="entry name" value="Lysozyme-like_dom_sf"/>
</dbReference>
<feature type="compositionally biased region" description="Polar residues" evidence="14">
    <location>
        <begin position="507"/>
        <end position="517"/>
    </location>
</feature>
<dbReference type="PANTHER" id="PTHR32282">
    <property type="entry name" value="BINDING PROTEIN TRANSPEPTIDASE, PUTATIVE-RELATED"/>
    <property type="match status" value="1"/>
</dbReference>
<keyword evidence="3" id="KW-0121">Carboxypeptidase</keyword>
<feature type="transmembrane region" description="Helical" evidence="15">
    <location>
        <begin position="120"/>
        <end position="143"/>
    </location>
</feature>
<dbReference type="Gene3D" id="3.40.710.10">
    <property type="entry name" value="DD-peptidase/beta-lactamase superfamily"/>
    <property type="match status" value="1"/>
</dbReference>
<feature type="compositionally biased region" description="Low complexity" evidence="14">
    <location>
        <begin position="795"/>
        <end position="817"/>
    </location>
</feature>
<protein>
    <submittedName>
        <fullName evidence="18">Penicillin-binding protein</fullName>
    </submittedName>
</protein>
<dbReference type="Proteomes" id="UP000175829">
    <property type="component" value="Unassembled WGS sequence"/>
</dbReference>
<dbReference type="Pfam" id="PF00905">
    <property type="entry name" value="Transpeptidase"/>
    <property type="match status" value="1"/>
</dbReference>
<evidence type="ECO:0000256" key="10">
    <source>
        <dbReference type="ARBA" id="ARBA00023268"/>
    </source>
</evidence>
<proteinExistence type="inferred from homology"/>
<comment type="similarity">
    <text evidence="1">In the C-terminal section; belongs to the transpeptidase family.</text>
</comment>
<evidence type="ECO:0000256" key="8">
    <source>
        <dbReference type="ARBA" id="ARBA00022960"/>
    </source>
</evidence>
<evidence type="ECO:0000256" key="6">
    <source>
        <dbReference type="ARBA" id="ARBA00022679"/>
    </source>
</evidence>
<dbReference type="GO" id="GO:0006508">
    <property type="term" value="P:proteolysis"/>
    <property type="evidence" value="ECO:0007669"/>
    <property type="project" value="UniProtKB-KW"/>
</dbReference>
<keyword evidence="10" id="KW-0511">Multifunctional enzyme</keyword>
<comment type="caution">
    <text evidence="18">The sequence shown here is derived from an EMBL/GenBank/DDBJ whole genome shotgun (WGS) entry which is preliminary data.</text>
</comment>
<name>A0A1E7KE10_9ACTN</name>
<dbReference type="SUPFAM" id="SSF53955">
    <property type="entry name" value="Lysozyme-like"/>
    <property type="match status" value="1"/>
</dbReference>
<keyword evidence="9" id="KW-0573">Peptidoglycan synthesis</keyword>
<evidence type="ECO:0000256" key="14">
    <source>
        <dbReference type="SAM" id="MobiDB-lite"/>
    </source>
</evidence>
<evidence type="ECO:0000313" key="19">
    <source>
        <dbReference type="Proteomes" id="UP000175829"/>
    </source>
</evidence>
<evidence type="ECO:0000259" key="16">
    <source>
        <dbReference type="Pfam" id="PF00905"/>
    </source>
</evidence>
<feature type="domain" description="Penicillin-binding protein transpeptidase" evidence="16">
    <location>
        <begin position="543"/>
        <end position="726"/>
    </location>
</feature>
<dbReference type="FunFam" id="1.10.3810.10:FF:000001">
    <property type="entry name" value="Penicillin-binding protein 1A"/>
    <property type="match status" value="1"/>
</dbReference>
<dbReference type="InterPro" id="IPR012338">
    <property type="entry name" value="Beta-lactam/transpept-like"/>
</dbReference>
<dbReference type="GO" id="GO:0071555">
    <property type="term" value="P:cell wall organization"/>
    <property type="evidence" value="ECO:0007669"/>
    <property type="project" value="UniProtKB-KW"/>
</dbReference>
<evidence type="ECO:0000259" key="17">
    <source>
        <dbReference type="Pfam" id="PF00912"/>
    </source>
</evidence>
<dbReference type="InterPro" id="IPR001264">
    <property type="entry name" value="Glyco_trans_51"/>
</dbReference>
<evidence type="ECO:0000256" key="7">
    <source>
        <dbReference type="ARBA" id="ARBA00022801"/>
    </source>
</evidence>
<dbReference type="GO" id="GO:0009002">
    <property type="term" value="F:serine-type D-Ala-D-Ala carboxypeptidase activity"/>
    <property type="evidence" value="ECO:0007669"/>
    <property type="project" value="UniProtKB-EC"/>
</dbReference>
<evidence type="ECO:0000256" key="12">
    <source>
        <dbReference type="ARBA" id="ARBA00034000"/>
    </source>
</evidence>
<comment type="similarity">
    <text evidence="2">In the N-terminal section; belongs to the glycosyltransferase 51 family.</text>
</comment>
<feature type="compositionally biased region" description="Basic and acidic residues" evidence="14">
    <location>
        <begin position="90"/>
        <end position="101"/>
    </location>
</feature>
<accession>A0A1E7KE10</accession>
<evidence type="ECO:0000256" key="15">
    <source>
        <dbReference type="SAM" id="Phobius"/>
    </source>
</evidence>
<keyword evidence="5" id="KW-0328">Glycosyltransferase</keyword>
<evidence type="ECO:0000256" key="4">
    <source>
        <dbReference type="ARBA" id="ARBA00022670"/>
    </source>
</evidence>
<dbReference type="EMBL" id="LJGV01000021">
    <property type="protein sequence ID" value="OEV02162.1"/>
    <property type="molecule type" value="Genomic_DNA"/>
</dbReference>
<dbReference type="GO" id="GO:0008360">
    <property type="term" value="P:regulation of cell shape"/>
    <property type="evidence" value="ECO:0007669"/>
    <property type="project" value="UniProtKB-KW"/>
</dbReference>
<keyword evidence="8" id="KW-0133">Cell shape</keyword>
<feature type="region of interest" description="Disordered" evidence="14">
    <location>
        <begin position="783"/>
        <end position="899"/>
    </location>
</feature>
<evidence type="ECO:0000256" key="1">
    <source>
        <dbReference type="ARBA" id="ARBA00007090"/>
    </source>
</evidence>
<feature type="compositionally biased region" description="Basic residues" evidence="14">
    <location>
        <begin position="1"/>
        <end position="15"/>
    </location>
</feature>
<dbReference type="GO" id="GO:0009252">
    <property type="term" value="P:peptidoglycan biosynthetic process"/>
    <property type="evidence" value="ECO:0007669"/>
    <property type="project" value="UniProtKB-KW"/>
</dbReference>
<reference evidence="18 19" key="1">
    <citation type="journal article" date="2016" name="Front. Microbiol.">
        <title>Comparative Genomics Analysis of Streptomyces Species Reveals Their Adaptation to the Marine Environment and Their Diversity at the Genomic Level.</title>
        <authorList>
            <person name="Tian X."/>
            <person name="Zhang Z."/>
            <person name="Yang T."/>
            <person name="Chen M."/>
            <person name="Li J."/>
            <person name="Chen F."/>
            <person name="Yang J."/>
            <person name="Li W."/>
            <person name="Zhang B."/>
            <person name="Zhang Z."/>
            <person name="Wu J."/>
            <person name="Zhang C."/>
            <person name="Long L."/>
            <person name="Xiao J."/>
        </authorList>
    </citation>
    <scope>NUCLEOTIDE SEQUENCE [LARGE SCALE GENOMIC DNA]</scope>
    <source>
        <strain evidence="18 19">SCSIO M10379</strain>
    </source>
</reference>